<dbReference type="PANTHER" id="PTHR40763:SF4">
    <property type="entry name" value="DUF1707 DOMAIN-CONTAINING PROTEIN"/>
    <property type="match status" value="1"/>
</dbReference>
<dbReference type="Pfam" id="PF09922">
    <property type="entry name" value="LiaF-like_C"/>
    <property type="match status" value="1"/>
</dbReference>
<name>H5X8C7_9PSEU</name>
<dbReference type="eggNOG" id="COG4758">
    <property type="taxonomic scope" value="Bacteria"/>
</dbReference>
<dbReference type="OrthoDB" id="4772576at2"/>
<keyword evidence="4" id="KW-1185">Reference proteome</keyword>
<feature type="domain" description="Cell wall-active antibiotics response LiaF-like C-terminal" evidence="2">
    <location>
        <begin position="109"/>
        <end position="177"/>
    </location>
</feature>
<dbReference type="EMBL" id="CM001439">
    <property type="protein sequence ID" value="EHR49141.1"/>
    <property type="molecule type" value="Genomic_DNA"/>
</dbReference>
<evidence type="ECO:0000313" key="4">
    <source>
        <dbReference type="Proteomes" id="UP000004926"/>
    </source>
</evidence>
<accession>H5X8C7</accession>
<dbReference type="Pfam" id="PF08044">
    <property type="entry name" value="DUF1707"/>
    <property type="match status" value="1"/>
</dbReference>
<reference evidence="3 4" key="1">
    <citation type="journal article" date="2012" name="Stand. Genomic Sci.">
        <title>Genome sequence of the ocean sediment bacterium Saccharomonospora marina type strain (XMU15(T)).</title>
        <authorList>
            <person name="Klenk H.P."/>
            <person name="Lu M."/>
            <person name="Lucas S."/>
            <person name="Lapidus A."/>
            <person name="Copeland A."/>
            <person name="Pitluck S."/>
            <person name="Goodwin L.A."/>
            <person name="Han C."/>
            <person name="Tapia R."/>
            <person name="Brambilla E.M."/>
            <person name="Potter G."/>
            <person name="Land M."/>
            <person name="Ivanova N."/>
            <person name="Rohde M."/>
            <person name="Goker M."/>
            <person name="Detter J.C."/>
            <person name="Li W.J."/>
            <person name="Kyrpides N.C."/>
            <person name="Woyke T."/>
        </authorList>
    </citation>
    <scope>NUCLEOTIDE SEQUENCE [LARGE SCALE GENOMIC DNA]</scope>
    <source>
        <strain evidence="3 4">XMU15</strain>
    </source>
</reference>
<feature type="domain" description="DUF1707" evidence="1">
    <location>
        <begin position="13"/>
        <end position="65"/>
    </location>
</feature>
<dbReference type="Proteomes" id="UP000004926">
    <property type="component" value="Chromosome"/>
</dbReference>
<dbReference type="STRING" id="882083.SacmaDRAFT_0845"/>
<evidence type="ECO:0000259" key="2">
    <source>
        <dbReference type="Pfam" id="PF09922"/>
    </source>
</evidence>
<dbReference type="RefSeq" id="WP_009152527.1">
    <property type="nucleotide sequence ID" value="NZ_CM001439.1"/>
</dbReference>
<dbReference type="InterPro" id="IPR024425">
    <property type="entry name" value="LiaF-like_C"/>
</dbReference>
<dbReference type="InterPro" id="IPR012551">
    <property type="entry name" value="DUF1707_SHOCT-like"/>
</dbReference>
<gene>
    <name evidence="3" type="ORF">SacmaDRAFT_0845</name>
</gene>
<dbReference type="PANTHER" id="PTHR40763">
    <property type="entry name" value="MEMBRANE PROTEIN-RELATED"/>
    <property type="match status" value="1"/>
</dbReference>
<protein>
    <submittedName>
        <fullName evidence="3">Uncharacterized protein</fullName>
    </submittedName>
</protein>
<evidence type="ECO:0000313" key="3">
    <source>
        <dbReference type="EMBL" id="EHR49141.1"/>
    </source>
</evidence>
<evidence type="ECO:0000259" key="1">
    <source>
        <dbReference type="Pfam" id="PF08044"/>
    </source>
</evidence>
<dbReference type="HOGENOM" id="CLU_075817_0_0_11"/>
<sequence length="220" mass="23497">MTEQPQRPDPKQLRASDADRERVAQLLHNAMSEGRITMAELEERLGTVYAAKTLGELEPVLVDLPGASVSHAQVTQPPAGENLPDKRIGGTPGSTFSIGVLSGATRKGNWVLPAQHNSFAFWGGVEIDLRKARFAEKHCTITAVAVMGGIDITVPDDIVVDVTGIGFMGAFETKDKHGAADSAPEGAPVVKINGLALMGGVEVKRVPRDREQRNGQTQLE</sequence>
<dbReference type="AlphaFoldDB" id="H5X8C7"/>
<proteinExistence type="predicted"/>
<organism evidence="3 4">
    <name type="scientific">Saccharomonospora marina XMU15</name>
    <dbReference type="NCBI Taxonomy" id="882083"/>
    <lineage>
        <taxon>Bacteria</taxon>
        <taxon>Bacillati</taxon>
        <taxon>Actinomycetota</taxon>
        <taxon>Actinomycetes</taxon>
        <taxon>Pseudonocardiales</taxon>
        <taxon>Pseudonocardiaceae</taxon>
        <taxon>Saccharomonospora</taxon>
    </lineage>
</organism>